<protein>
    <submittedName>
        <fullName evidence="1">Uncharacterized protein</fullName>
    </submittedName>
</protein>
<accession>A0A9I9EFU8</accession>
<dbReference type="EnsemblPlants" id="MELO3C032901.2.1">
    <property type="protein sequence ID" value="MELO3C032901.2.1"/>
    <property type="gene ID" value="MELO3C032901.2"/>
</dbReference>
<dbReference type="AlphaFoldDB" id="A0A9I9EFU8"/>
<evidence type="ECO:0000313" key="1">
    <source>
        <dbReference type="EnsemblPlants" id="MELO3C032901.2.1"/>
    </source>
</evidence>
<proteinExistence type="predicted"/>
<reference evidence="1" key="1">
    <citation type="submission" date="2023-03" db="UniProtKB">
        <authorList>
            <consortium name="EnsemblPlants"/>
        </authorList>
    </citation>
    <scope>IDENTIFICATION</scope>
</reference>
<organism evidence="1">
    <name type="scientific">Cucumis melo</name>
    <name type="common">Muskmelon</name>
    <dbReference type="NCBI Taxonomy" id="3656"/>
    <lineage>
        <taxon>Eukaryota</taxon>
        <taxon>Viridiplantae</taxon>
        <taxon>Streptophyta</taxon>
        <taxon>Embryophyta</taxon>
        <taxon>Tracheophyta</taxon>
        <taxon>Spermatophyta</taxon>
        <taxon>Magnoliopsida</taxon>
        <taxon>eudicotyledons</taxon>
        <taxon>Gunneridae</taxon>
        <taxon>Pentapetalae</taxon>
        <taxon>rosids</taxon>
        <taxon>fabids</taxon>
        <taxon>Cucurbitales</taxon>
        <taxon>Cucurbitaceae</taxon>
        <taxon>Benincaseae</taxon>
        <taxon>Cucumis</taxon>
    </lineage>
</organism>
<sequence>MYFAQNSITVENYGPNLRNVRKTCILELLSSHKVESFNSMRGKEVESC</sequence>
<name>A0A9I9EFU8_CUCME</name>
<dbReference type="Gramene" id="MELO3C032901.2.1">
    <property type="protein sequence ID" value="MELO3C032901.2.1"/>
    <property type="gene ID" value="MELO3C032901.2"/>
</dbReference>